<reference evidence="2 3" key="1">
    <citation type="journal article" date="2018" name="Nat. Genet.">
        <title>The Rosa genome provides new insights in the design of modern roses.</title>
        <authorList>
            <person name="Bendahmane M."/>
        </authorList>
    </citation>
    <scope>NUCLEOTIDE SEQUENCE [LARGE SCALE GENOMIC DNA]</scope>
    <source>
        <strain evidence="3">cv. Old Blush</strain>
    </source>
</reference>
<dbReference type="Gramene" id="PRQ46933">
    <property type="protein sequence ID" value="PRQ46933"/>
    <property type="gene ID" value="RchiOBHm_Chr2g0094311"/>
</dbReference>
<dbReference type="Proteomes" id="UP000238479">
    <property type="component" value="Chromosome 2"/>
</dbReference>
<feature type="signal peptide" evidence="1">
    <location>
        <begin position="1"/>
        <end position="16"/>
    </location>
</feature>
<keyword evidence="3" id="KW-1185">Reference proteome</keyword>
<name>A0A2P6RKJ0_ROSCH</name>
<proteinExistence type="predicted"/>
<evidence type="ECO:0000313" key="2">
    <source>
        <dbReference type="EMBL" id="PRQ46933.1"/>
    </source>
</evidence>
<sequence length="117" mass="13121">MLPFLIHGLISSWVLGAHNKCTHLAYGAASTLHFSQSCISKSQFREAGRRLCPFALTLRRRSRFGRAGREDFSIQIVVERPRSRIRGRALPHGGRIGVDVGFWISVCAVTANMGKRW</sequence>
<evidence type="ECO:0000313" key="3">
    <source>
        <dbReference type="Proteomes" id="UP000238479"/>
    </source>
</evidence>
<keyword evidence="1" id="KW-0732">Signal</keyword>
<accession>A0A2P6RKJ0</accession>
<comment type="caution">
    <text evidence="2">The sequence shown here is derived from an EMBL/GenBank/DDBJ whole genome shotgun (WGS) entry which is preliminary data.</text>
</comment>
<gene>
    <name evidence="2" type="ORF">RchiOBHm_Chr2g0094311</name>
</gene>
<feature type="chain" id="PRO_5015170397" description="Secreted protein" evidence="1">
    <location>
        <begin position="17"/>
        <end position="117"/>
    </location>
</feature>
<protein>
    <recommendedName>
        <fullName evidence="4">Secreted protein</fullName>
    </recommendedName>
</protein>
<evidence type="ECO:0008006" key="4">
    <source>
        <dbReference type="Google" id="ProtNLM"/>
    </source>
</evidence>
<evidence type="ECO:0000256" key="1">
    <source>
        <dbReference type="SAM" id="SignalP"/>
    </source>
</evidence>
<dbReference type="AlphaFoldDB" id="A0A2P6RKJ0"/>
<dbReference type="EMBL" id="PDCK01000040">
    <property type="protein sequence ID" value="PRQ46933.1"/>
    <property type="molecule type" value="Genomic_DNA"/>
</dbReference>
<organism evidence="2 3">
    <name type="scientific">Rosa chinensis</name>
    <name type="common">China rose</name>
    <dbReference type="NCBI Taxonomy" id="74649"/>
    <lineage>
        <taxon>Eukaryota</taxon>
        <taxon>Viridiplantae</taxon>
        <taxon>Streptophyta</taxon>
        <taxon>Embryophyta</taxon>
        <taxon>Tracheophyta</taxon>
        <taxon>Spermatophyta</taxon>
        <taxon>Magnoliopsida</taxon>
        <taxon>eudicotyledons</taxon>
        <taxon>Gunneridae</taxon>
        <taxon>Pentapetalae</taxon>
        <taxon>rosids</taxon>
        <taxon>fabids</taxon>
        <taxon>Rosales</taxon>
        <taxon>Rosaceae</taxon>
        <taxon>Rosoideae</taxon>
        <taxon>Rosoideae incertae sedis</taxon>
        <taxon>Rosa</taxon>
    </lineage>
</organism>